<dbReference type="AlphaFoldDB" id="A0A9K3GW71"/>
<dbReference type="EMBL" id="MNCJ02000332">
    <property type="protein sequence ID" value="KAF5756564.1"/>
    <property type="molecule type" value="Genomic_DNA"/>
</dbReference>
<keyword evidence="3" id="KW-1185">Reference proteome</keyword>
<organism evidence="2 3">
    <name type="scientific">Helianthus annuus</name>
    <name type="common">Common sunflower</name>
    <dbReference type="NCBI Taxonomy" id="4232"/>
    <lineage>
        <taxon>Eukaryota</taxon>
        <taxon>Viridiplantae</taxon>
        <taxon>Streptophyta</taxon>
        <taxon>Embryophyta</taxon>
        <taxon>Tracheophyta</taxon>
        <taxon>Spermatophyta</taxon>
        <taxon>Magnoliopsida</taxon>
        <taxon>eudicotyledons</taxon>
        <taxon>Gunneridae</taxon>
        <taxon>Pentapetalae</taxon>
        <taxon>asterids</taxon>
        <taxon>campanulids</taxon>
        <taxon>Asterales</taxon>
        <taxon>Asteraceae</taxon>
        <taxon>Asteroideae</taxon>
        <taxon>Heliantheae alliance</taxon>
        <taxon>Heliantheae</taxon>
        <taxon>Helianthus</taxon>
    </lineage>
</organism>
<dbReference type="InterPro" id="IPR004312">
    <property type="entry name" value="ATHILA_Orf1_C"/>
</dbReference>
<reference evidence="2" key="1">
    <citation type="journal article" date="2017" name="Nature">
        <title>The sunflower genome provides insights into oil metabolism, flowering and Asterid evolution.</title>
        <authorList>
            <person name="Badouin H."/>
            <person name="Gouzy J."/>
            <person name="Grassa C.J."/>
            <person name="Murat F."/>
            <person name="Staton S.E."/>
            <person name="Cottret L."/>
            <person name="Lelandais-Briere C."/>
            <person name="Owens G.L."/>
            <person name="Carrere S."/>
            <person name="Mayjonade B."/>
            <person name="Legrand L."/>
            <person name="Gill N."/>
            <person name="Kane N.C."/>
            <person name="Bowers J.E."/>
            <person name="Hubner S."/>
            <person name="Bellec A."/>
            <person name="Berard A."/>
            <person name="Berges H."/>
            <person name="Blanchet N."/>
            <person name="Boniface M.C."/>
            <person name="Brunel D."/>
            <person name="Catrice O."/>
            <person name="Chaidir N."/>
            <person name="Claudel C."/>
            <person name="Donnadieu C."/>
            <person name="Faraut T."/>
            <person name="Fievet G."/>
            <person name="Helmstetter N."/>
            <person name="King M."/>
            <person name="Knapp S.J."/>
            <person name="Lai Z."/>
            <person name="Le Paslier M.C."/>
            <person name="Lippi Y."/>
            <person name="Lorenzon L."/>
            <person name="Mandel J.R."/>
            <person name="Marage G."/>
            <person name="Marchand G."/>
            <person name="Marquand E."/>
            <person name="Bret-Mestries E."/>
            <person name="Morien E."/>
            <person name="Nambeesan S."/>
            <person name="Nguyen T."/>
            <person name="Pegot-Espagnet P."/>
            <person name="Pouilly N."/>
            <person name="Raftis F."/>
            <person name="Sallet E."/>
            <person name="Schiex T."/>
            <person name="Thomas J."/>
            <person name="Vandecasteele C."/>
            <person name="Vares D."/>
            <person name="Vear F."/>
            <person name="Vautrin S."/>
            <person name="Crespi M."/>
            <person name="Mangin B."/>
            <person name="Burke J.M."/>
            <person name="Salse J."/>
            <person name="Munos S."/>
            <person name="Vincourt P."/>
            <person name="Rieseberg L.H."/>
            <person name="Langlade N.B."/>
        </authorList>
    </citation>
    <scope>NUCLEOTIDE SEQUENCE</scope>
    <source>
        <tissue evidence="2">Leaves</tissue>
    </source>
</reference>
<dbReference type="Pfam" id="PF03078">
    <property type="entry name" value="ATHILA"/>
    <property type="match status" value="1"/>
</dbReference>
<name>A0A9K3GW71_HELAN</name>
<gene>
    <name evidence="2" type="ORF">HanXRQr2_Chr17g0816191</name>
</gene>
<feature type="domain" description="Arabidopsis retrotransposon Orf1 C-terminal" evidence="1">
    <location>
        <begin position="94"/>
        <end position="142"/>
    </location>
</feature>
<proteinExistence type="predicted"/>
<comment type="caution">
    <text evidence="2">The sequence shown here is derived from an EMBL/GenBank/DDBJ whole genome shotgun (WGS) entry which is preliminary data.</text>
</comment>
<accession>A0A9K3GW71</accession>
<dbReference type="Gramene" id="mRNA:HanXRQr2_Chr17g0816191">
    <property type="protein sequence ID" value="CDS:HanXRQr2_Chr17g0816191.1"/>
    <property type="gene ID" value="HanXRQr2_Chr17g0816191"/>
</dbReference>
<evidence type="ECO:0000313" key="3">
    <source>
        <dbReference type="Proteomes" id="UP000215914"/>
    </source>
</evidence>
<sequence length="277" mass="32072">MRIKLCDRLFDIGYKPSYKVMACEFLSTFGFAPRPADQREELDDPDGPWIEASFRLAGQWHEISLREFVVHCGLYRVEELDTAIYAEGIHMPPRTTLLRFWQTISTRRFGPKSKSRASLITDPLYRYLHKLIATSIAPREKSREWCNQGDLFYLYYLIWGETCAFHRCLAQWFAVAYHRQDMSVLYGGGGGYITRIVVSFGFFPSRTHYSARGRGDPVMLARQTLISMHVTRDFPGLGLRFTGAKELVFVPTALLDELLELAQSRHRVRLSRQMVMP</sequence>
<evidence type="ECO:0000259" key="1">
    <source>
        <dbReference type="Pfam" id="PF03078"/>
    </source>
</evidence>
<reference evidence="2" key="2">
    <citation type="submission" date="2020-06" db="EMBL/GenBank/DDBJ databases">
        <title>Helianthus annuus Genome sequencing and assembly Release 2.</title>
        <authorList>
            <person name="Gouzy J."/>
            <person name="Langlade N."/>
            <person name="Munos S."/>
        </authorList>
    </citation>
    <scope>NUCLEOTIDE SEQUENCE</scope>
    <source>
        <tissue evidence="2">Leaves</tissue>
    </source>
</reference>
<evidence type="ECO:0000313" key="2">
    <source>
        <dbReference type="EMBL" id="KAF5756564.1"/>
    </source>
</evidence>
<protein>
    <recommendedName>
        <fullName evidence="1">Arabidopsis retrotransposon Orf1 C-terminal domain-containing protein</fullName>
    </recommendedName>
</protein>
<dbReference type="Proteomes" id="UP000215914">
    <property type="component" value="Unassembled WGS sequence"/>
</dbReference>